<evidence type="ECO:0000259" key="5">
    <source>
        <dbReference type="Pfam" id="PF00535"/>
    </source>
</evidence>
<evidence type="ECO:0000256" key="1">
    <source>
        <dbReference type="ARBA" id="ARBA00004776"/>
    </source>
</evidence>
<dbReference type="EMBL" id="JAROBY010000028">
    <property type="protein sequence ID" value="MEB4795786.1"/>
    <property type="molecule type" value="Genomic_DNA"/>
</dbReference>
<dbReference type="InterPro" id="IPR029044">
    <property type="entry name" value="Nucleotide-diphossugar_trans"/>
</dbReference>
<dbReference type="PANTHER" id="PTHR43179:SF12">
    <property type="entry name" value="GALACTOFURANOSYLTRANSFERASE GLFT2"/>
    <property type="match status" value="1"/>
</dbReference>
<dbReference type="CDD" id="cd04186">
    <property type="entry name" value="GT_2_like_c"/>
    <property type="match status" value="1"/>
</dbReference>
<comment type="pathway">
    <text evidence="1">Cell wall biogenesis; cell wall polysaccharide biosynthesis.</text>
</comment>
<gene>
    <name evidence="6" type="ORF">P5G65_17940</name>
</gene>
<keyword evidence="3" id="KW-0328">Glycosyltransferase</keyword>
<accession>A0ABU6DFY9</accession>
<evidence type="ECO:0000313" key="7">
    <source>
        <dbReference type="Proteomes" id="UP001355653"/>
    </source>
</evidence>
<feature type="domain" description="Glycosyltransferase 2-like" evidence="5">
    <location>
        <begin position="5"/>
        <end position="167"/>
    </location>
</feature>
<comment type="similarity">
    <text evidence="2">Belongs to the glycosyltransferase 2 family.</text>
</comment>
<dbReference type="PANTHER" id="PTHR43179">
    <property type="entry name" value="RHAMNOSYLTRANSFERASE WBBL"/>
    <property type="match status" value="1"/>
</dbReference>
<keyword evidence="7" id="KW-1185">Reference proteome</keyword>
<sequence>MNSTSIIIPSFNERQLLLDCIYSIREHTRIPYEIIVVDNASTDGTLDALIREQVPFVSFSENKGFPAACNAGMKLARGSSVLLLNNDVLLTPNWLDHMLTCLYSRHDIGIVGPMTNYASGIQQMKEPYTNLPDMVLKYNVGNKGKYKEVQRLIGFCFLFKREVMDKIGYLDEQFSPGHYEDDDYCYRARKAGYKLMLTEDTFIFHHGSASFGKKSESQLQAIVERSRKIFIEKWGVDPQAFFEKA</sequence>
<dbReference type="InterPro" id="IPR001173">
    <property type="entry name" value="Glyco_trans_2-like"/>
</dbReference>
<keyword evidence="4" id="KW-0808">Transferase</keyword>
<name>A0ABU6DFY9_9BACL</name>
<reference evidence="6 7" key="1">
    <citation type="submission" date="2023-03" db="EMBL/GenBank/DDBJ databases">
        <title>Bacillus Genome Sequencing.</title>
        <authorList>
            <person name="Dunlap C."/>
        </authorList>
    </citation>
    <scope>NUCLEOTIDE SEQUENCE [LARGE SCALE GENOMIC DNA]</scope>
    <source>
        <strain evidence="6 7">NRS-1351</strain>
    </source>
</reference>
<dbReference type="Proteomes" id="UP001355653">
    <property type="component" value="Unassembled WGS sequence"/>
</dbReference>
<dbReference type="RefSeq" id="WP_127456604.1">
    <property type="nucleotide sequence ID" value="NZ_JAROBY010000028.1"/>
</dbReference>
<dbReference type="Pfam" id="PF00535">
    <property type="entry name" value="Glycos_transf_2"/>
    <property type="match status" value="1"/>
</dbReference>
<dbReference type="Gene3D" id="3.90.550.10">
    <property type="entry name" value="Spore Coat Polysaccharide Biosynthesis Protein SpsA, Chain A"/>
    <property type="match status" value="1"/>
</dbReference>
<evidence type="ECO:0000256" key="2">
    <source>
        <dbReference type="ARBA" id="ARBA00006739"/>
    </source>
</evidence>
<evidence type="ECO:0000313" key="6">
    <source>
        <dbReference type="EMBL" id="MEB4795786.1"/>
    </source>
</evidence>
<organism evidence="6 7">
    <name type="scientific">Paenibacillus chondroitinus</name>
    <dbReference type="NCBI Taxonomy" id="59842"/>
    <lineage>
        <taxon>Bacteria</taxon>
        <taxon>Bacillati</taxon>
        <taxon>Bacillota</taxon>
        <taxon>Bacilli</taxon>
        <taxon>Bacillales</taxon>
        <taxon>Paenibacillaceae</taxon>
        <taxon>Paenibacillus</taxon>
    </lineage>
</organism>
<evidence type="ECO:0000256" key="4">
    <source>
        <dbReference type="ARBA" id="ARBA00022679"/>
    </source>
</evidence>
<evidence type="ECO:0000256" key="3">
    <source>
        <dbReference type="ARBA" id="ARBA00022676"/>
    </source>
</evidence>
<protein>
    <submittedName>
        <fullName evidence="6">Glycosyltransferase family 2 protein</fullName>
    </submittedName>
</protein>
<comment type="caution">
    <text evidence="6">The sequence shown here is derived from an EMBL/GenBank/DDBJ whole genome shotgun (WGS) entry which is preliminary data.</text>
</comment>
<dbReference type="SUPFAM" id="SSF53448">
    <property type="entry name" value="Nucleotide-diphospho-sugar transferases"/>
    <property type="match status" value="1"/>
</dbReference>
<proteinExistence type="inferred from homology"/>